<evidence type="ECO:0000313" key="2">
    <source>
        <dbReference type="Proteomes" id="UP000058857"/>
    </source>
</evidence>
<dbReference type="AlphaFoldDB" id="A0A0S2IT02"/>
<proteinExistence type="predicted"/>
<sequence length="57" mass="6615">MSFLKLPMTKPGLVTLVKVVCSMSRFLVALHRELRGTIFRTKLSWDQNSTDRGWSKF</sequence>
<reference evidence="1 2" key="1">
    <citation type="journal article" date="2015" name="PLoS Negl. Trop. Dis.">
        <title>Distribution of Plasmids in Distinct Leptospira Pathogenic Species.</title>
        <authorList>
            <person name="Wang Y."/>
            <person name="Zhuang X."/>
            <person name="Zhong Y."/>
            <person name="Zhang C."/>
            <person name="Zhang Y."/>
            <person name="Zeng L."/>
            <person name="Zhu Y."/>
            <person name="He P."/>
            <person name="Dong K."/>
            <person name="Pal U."/>
            <person name="Guo X."/>
            <person name="Qin J."/>
        </authorList>
    </citation>
    <scope>NUCLEOTIDE SEQUENCE [LARGE SCALE GENOMIC DNA]</scope>
    <source>
        <strain evidence="1 2">56604</strain>
    </source>
</reference>
<dbReference type="EMBL" id="CP012029">
    <property type="protein sequence ID" value="ALO26784.1"/>
    <property type="molecule type" value="Genomic_DNA"/>
</dbReference>
<dbReference type="RefSeq" id="WP_002739384.1">
    <property type="nucleotide sequence ID" value="NZ_CP012029.1"/>
</dbReference>
<accession>A0A0S2IT02</accession>
<evidence type="ECO:0000313" key="1">
    <source>
        <dbReference type="EMBL" id="ALO26784.1"/>
    </source>
</evidence>
<organism evidence="1">
    <name type="scientific">Leptospira borgpetersenii serovar Ballum</name>
    <dbReference type="NCBI Taxonomy" id="280505"/>
    <lineage>
        <taxon>Bacteria</taxon>
        <taxon>Pseudomonadati</taxon>
        <taxon>Spirochaetota</taxon>
        <taxon>Spirochaetia</taxon>
        <taxon>Leptospirales</taxon>
        <taxon>Leptospiraceae</taxon>
        <taxon>Leptospira</taxon>
    </lineage>
</organism>
<gene>
    <name evidence="1" type="ORF">LBBP_02553</name>
</gene>
<dbReference type="Proteomes" id="UP000058857">
    <property type="component" value="Chromosome 1"/>
</dbReference>
<protein>
    <submittedName>
        <fullName evidence="1">Uncharacterized protein</fullName>
    </submittedName>
</protein>
<name>A0A0S2IT02_LEPBO</name>